<dbReference type="EMBL" id="PDCK01000045">
    <property type="protein sequence ID" value="PRQ21821.1"/>
    <property type="molecule type" value="Genomic_DNA"/>
</dbReference>
<accession>A0A2P6PIR5</accession>
<evidence type="ECO:0000313" key="3">
    <source>
        <dbReference type="Proteomes" id="UP000238479"/>
    </source>
</evidence>
<name>A0A2P6PIR5_ROSCH</name>
<keyword evidence="1" id="KW-0472">Membrane</keyword>
<evidence type="ECO:0000313" key="2">
    <source>
        <dbReference type="EMBL" id="PRQ21821.1"/>
    </source>
</evidence>
<comment type="caution">
    <text evidence="2">The sequence shown here is derived from an EMBL/GenBank/DDBJ whole genome shotgun (WGS) entry which is preliminary data.</text>
</comment>
<keyword evidence="1" id="KW-0812">Transmembrane</keyword>
<dbReference type="Proteomes" id="UP000238479">
    <property type="component" value="Chromosome 7"/>
</dbReference>
<keyword evidence="1" id="KW-1133">Transmembrane helix</keyword>
<evidence type="ECO:0000256" key="1">
    <source>
        <dbReference type="SAM" id="Phobius"/>
    </source>
</evidence>
<reference evidence="2 3" key="1">
    <citation type="journal article" date="2018" name="Nat. Genet.">
        <title>The Rosa genome provides new insights in the design of modern roses.</title>
        <authorList>
            <person name="Bendahmane M."/>
        </authorList>
    </citation>
    <scope>NUCLEOTIDE SEQUENCE [LARGE SCALE GENOMIC DNA]</scope>
    <source>
        <strain evidence="3">cv. Old Blush</strain>
    </source>
</reference>
<gene>
    <name evidence="2" type="ORF">RchiOBHm_Chr7g0243491</name>
</gene>
<sequence>MLAINHQIAITDEQLLLMRMRGRGLILLLLYLVLPLTPIVRFQLLLRRK</sequence>
<feature type="transmembrane region" description="Helical" evidence="1">
    <location>
        <begin position="25"/>
        <end position="46"/>
    </location>
</feature>
<dbReference type="Gramene" id="PRQ21821">
    <property type="protein sequence ID" value="PRQ21821"/>
    <property type="gene ID" value="RchiOBHm_Chr7g0243491"/>
</dbReference>
<organism evidence="2 3">
    <name type="scientific">Rosa chinensis</name>
    <name type="common">China rose</name>
    <dbReference type="NCBI Taxonomy" id="74649"/>
    <lineage>
        <taxon>Eukaryota</taxon>
        <taxon>Viridiplantae</taxon>
        <taxon>Streptophyta</taxon>
        <taxon>Embryophyta</taxon>
        <taxon>Tracheophyta</taxon>
        <taxon>Spermatophyta</taxon>
        <taxon>Magnoliopsida</taxon>
        <taxon>eudicotyledons</taxon>
        <taxon>Gunneridae</taxon>
        <taxon>Pentapetalae</taxon>
        <taxon>rosids</taxon>
        <taxon>fabids</taxon>
        <taxon>Rosales</taxon>
        <taxon>Rosaceae</taxon>
        <taxon>Rosoideae</taxon>
        <taxon>Rosoideae incertae sedis</taxon>
        <taxon>Rosa</taxon>
    </lineage>
</organism>
<keyword evidence="3" id="KW-1185">Reference proteome</keyword>
<protein>
    <submittedName>
        <fullName evidence="2">Uncharacterized protein</fullName>
    </submittedName>
</protein>
<dbReference type="AlphaFoldDB" id="A0A2P6PIR5"/>
<proteinExistence type="predicted"/>